<organism evidence="2 3">
    <name type="scientific">Basidiobolus ranarum</name>
    <dbReference type="NCBI Taxonomy" id="34480"/>
    <lineage>
        <taxon>Eukaryota</taxon>
        <taxon>Fungi</taxon>
        <taxon>Fungi incertae sedis</taxon>
        <taxon>Zoopagomycota</taxon>
        <taxon>Entomophthoromycotina</taxon>
        <taxon>Basidiobolomycetes</taxon>
        <taxon>Basidiobolales</taxon>
        <taxon>Basidiobolaceae</taxon>
        <taxon>Basidiobolus</taxon>
    </lineage>
</organism>
<accession>A0ABR2W039</accession>
<keyword evidence="1" id="KW-1133">Transmembrane helix</keyword>
<gene>
    <name evidence="2" type="ORF">K7432_007588</name>
</gene>
<sequence length="230" mass="25798">MNITEEKRRSSNTRFKAVCEPSKWRQFKALVKKQFLQGTRDRVSLYNGLLSPVYMVIVLIIVKTVSIPNAIDVKPLIPLTEGTCSASQPSCVHMGYITNGAIEDTLSNIRKLFDYSEPNTVSMRQFASYDELANHFNADPASLVVGVTFDNNDVLSSTTYQIHTNHTLATDRDYVTTRSLTIQAYIERAIANVRRQAKGQTLLSSPLPEKGATFGKKIQITHSLNMCYRS</sequence>
<evidence type="ECO:0000313" key="2">
    <source>
        <dbReference type="EMBL" id="KAK9711762.1"/>
    </source>
</evidence>
<protein>
    <submittedName>
        <fullName evidence="2">Uncharacterized protein</fullName>
    </submittedName>
</protein>
<dbReference type="Proteomes" id="UP001479436">
    <property type="component" value="Unassembled WGS sequence"/>
</dbReference>
<keyword evidence="1" id="KW-0812">Transmembrane</keyword>
<keyword evidence="1" id="KW-0472">Membrane</keyword>
<feature type="transmembrane region" description="Helical" evidence="1">
    <location>
        <begin position="43"/>
        <end position="62"/>
    </location>
</feature>
<keyword evidence="3" id="KW-1185">Reference proteome</keyword>
<evidence type="ECO:0000256" key="1">
    <source>
        <dbReference type="SAM" id="Phobius"/>
    </source>
</evidence>
<proteinExistence type="predicted"/>
<reference evidence="2 3" key="1">
    <citation type="submission" date="2023-04" db="EMBL/GenBank/DDBJ databases">
        <title>Genome of Basidiobolus ranarum AG-B5.</title>
        <authorList>
            <person name="Stajich J.E."/>
            <person name="Carter-House D."/>
            <person name="Gryganskyi A."/>
        </authorList>
    </citation>
    <scope>NUCLEOTIDE SEQUENCE [LARGE SCALE GENOMIC DNA]</scope>
    <source>
        <strain evidence="2 3">AG-B5</strain>
    </source>
</reference>
<comment type="caution">
    <text evidence="2">The sequence shown here is derived from an EMBL/GenBank/DDBJ whole genome shotgun (WGS) entry which is preliminary data.</text>
</comment>
<evidence type="ECO:0000313" key="3">
    <source>
        <dbReference type="Proteomes" id="UP001479436"/>
    </source>
</evidence>
<name>A0ABR2W039_9FUNG</name>
<dbReference type="EMBL" id="JASJQH010007256">
    <property type="protein sequence ID" value="KAK9711762.1"/>
    <property type="molecule type" value="Genomic_DNA"/>
</dbReference>